<feature type="binding site" evidence="3">
    <location>
        <position position="129"/>
    </location>
    <ligand>
        <name>a divalent metal cation</name>
        <dbReference type="ChEBI" id="CHEBI:60240"/>
    </ligand>
</feature>
<gene>
    <name evidence="4" type="ORF">AVDCRST_MAG49-883</name>
</gene>
<protein>
    <recommendedName>
        <fullName evidence="5">DinB family protein</fullName>
    </recommendedName>
</protein>
<dbReference type="PANTHER" id="PTHR37302:SF1">
    <property type="entry name" value="PROTEIN DINB"/>
    <property type="match status" value="1"/>
</dbReference>
<proteinExistence type="inferred from homology"/>
<feature type="binding site" evidence="3">
    <location>
        <position position="47"/>
    </location>
    <ligand>
        <name>a divalent metal cation</name>
        <dbReference type="ChEBI" id="CHEBI:60240"/>
    </ligand>
</feature>
<dbReference type="Gene3D" id="1.20.120.450">
    <property type="entry name" value="dinb family like domain"/>
    <property type="match status" value="1"/>
</dbReference>
<dbReference type="GO" id="GO:0046872">
    <property type="term" value="F:metal ion binding"/>
    <property type="evidence" value="ECO:0007669"/>
    <property type="project" value="UniProtKB-KW"/>
</dbReference>
<feature type="binding site" evidence="3">
    <location>
        <position position="125"/>
    </location>
    <ligand>
        <name>a divalent metal cation</name>
        <dbReference type="ChEBI" id="CHEBI:60240"/>
    </ligand>
</feature>
<dbReference type="InterPro" id="IPR007837">
    <property type="entry name" value="DinB"/>
</dbReference>
<dbReference type="PANTHER" id="PTHR37302">
    <property type="entry name" value="SLR1116 PROTEIN"/>
    <property type="match status" value="1"/>
</dbReference>
<evidence type="ECO:0000256" key="3">
    <source>
        <dbReference type="PIRSR" id="PIRSR607837-1"/>
    </source>
</evidence>
<evidence type="ECO:0000313" key="4">
    <source>
        <dbReference type="EMBL" id="CAA9541404.1"/>
    </source>
</evidence>
<dbReference type="AlphaFoldDB" id="A0A6J4U8H0"/>
<sequence>MSILVKLFEHNRWANLRAVEACAGLDDAHLGATVAGTAGSVRDTLMHIAGAEQRYVERLSGRRPTYGERDGWPGTEALRQALDESGGALIALAGNADPDEVLRGEYQGRPVALPVATLYVQAINHATEHRSQIATILTQQGVEPPDFSGWAWGR</sequence>
<dbReference type="EMBL" id="CADCWG010000057">
    <property type="protein sequence ID" value="CAA9541404.1"/>
    <property type="molecule type" value="Genomic_DNA"/>
</dbReference>
<name>A0A6J4U8H0_9BACT</name>
<keyword evidence="2 3" id="KW-0479">Metal-binding</keyword>
<evidence type="ECO:0000256" key="2">
    <source>
        <dbReference type="ARBA" id="ARBA00022723"/>
    </source>
</evidence>
<comment type="similarity">
    <text evidence="1">Belongs to the DinB family.</text>
</comment>
<dbReference type="SUPFAM" id="SSF109854">
    <property type="entry name" value="DinB/YfiT-like putative metalloenzymes"/>
    <property type="match status" value="1"/>
</dbReference>
<evidence type="ECO:0000256" key="1">
    <source>
        <dbReference type="ARBA" id="ARBA00008635"/>
    </source>
</evidence>
<dbReference type="InterPro" id="IPR034660">
    <property type="entry name" value="DinB/YfiT-like"/>
</dbReference>
<reference evidence="4" key="1">
    <citation type="submission" date="2020-02" db="EMBL/GenBank/DDBJ databases">
        <authorList>
            <person name="Meier V. D."/>
        </authorList>
    </citation>
    <scope>NUCLEOTIDE SEQUENCE</scope>
    <source>
        <strain evidence="4">AVDCRST_MAG49</strain>
    </source>
</reference>
<organism evidence="4">
    <name type="scientific">uncultured Thermomicrobiales bacterium</name>
    <dbReference type="NCBI Taxonomy" id="1645740"/>
    <lineage>
        <taxon>Bacteria</taxon>
        <taxon>Pseudomonadati</taxon>
        <taxon>Thermomicrobiota</taxon>
        <taxon>Thermomicrobia</taxon>
        <taxon>Thermomicrobiales</taxon>
        <taxon>environmental samples</taxon>
    </lineage>
</organism>
<evidence type="ECO:0008006" key="5">
    <source>
        <dbReference type="Google" id="ProtNLM"/>
    </source>
</evidence>
<accession>A0A6J4U8H0</accession>
<dbReference type="Pfam" id="PF05163">
    <property type="entry name" value="DinB"/>
    <property type="match status" value="1"/>
</dbReference>